<sequence length="60" mass="6842">MSIRDGYRPSSIRQRKSSHLRHHCPSKVDDATRQKCSCQSPPQLAIQLVADKLDLLLLRS</sequence>
<evidence type="ECO:0000313" key="2">
    <source>
        <dbReference type="EMBL" id="KZS19543.1"/>
    </source>
</evidence>
<protein>
    <submittedName>
        <fullName evidence="2">Uncharacterized protein</fullName>
    </submittedName>
</protein>
<comment type="caution">
    <text evidence="2">The sequence shown here is derived from an EMBL/GenBank/DDBJ whole genome shotgun (WGS) entry which is preliminary data.</text>
</comment>
<accession>A0A162QBP6</accession>
<feature type="compositionally biased region" description="Basic residues" evidence="1">
    <location>
        <begin position="13"/>
        <end position="25"/>
    </location>
</feature>
<dbReference type="EMBL" id="LRGB01000359">
    <property type="protein sequence ID" value="KZS19543.1"/>
    <property type="molecule type" value="Genomic_DNA"/>
</dbReference>
<evidence type="ECO:0000256" key="1">
    <source>
        <dbReference type="SAM" id="MobiDB-lite"/>
    </source>
</evidence>
<gene>
    <name evidence="2" type="ORF">APZ42_013983</name>
</gene>
<name>A0A162QBP6_9CRUS</name>
<dbReference type="Proteomes" id="UP000076858">
    <property type="component" value="Unassembled WGS sequence"/>
</dbReference>
<evidence type="ECO:0000313" key="3">
    <source>
        <dbReference type="Proteomes" id="UP000076858"/>
    </source>
</evidence>
<organism evidence="2 3">
    <name type="scientific">Daphnia magna</name>
    <dbReference type="NCBI Taxonomy" id="35525"/>
    <lineage>
        <taxon>Eukaryota</taxon>
        <taxon>Metazoa</taxon>
        <taxon>Ecdysozoa</taxon>
        <taxon>Arthropoda</taxon>
        <taxon>Crustacea</taxon>
        <taxon>Branchiopoda</taxon>
        <taxon>Diplostraca</taxon>
        <taxon>Cladocera</taxon>
        <taxon>Anomopoda</taxon>
        <taxon>Daphniidae</taxon>
        <taxon>Daphnia</taxon>
    </lineage>
</organism>
<feature type="region of interest" description="Disordered" evidence="1">
    <location>
        <begin position="1"/>
        <end position="26"/>
    </location>
</feature>
<keyword evidence="3" id="KW-1185">Reference proteome</keyword>
<reference evidence="2 3" key="1">
    <citation type="submission" date="2016-03" db="EMBL/GenBank/DDBJ databases">
        <title>EvidentialGene: Evidence-directed Construction of Genes on Genomes.</title>
        <authorList>
            <person name="Gilbert D.G."/>
            <person name="Choi J.-H."/>
            <person name="Mockaitis K."/>
            <person name="Colbourne J."/>
            <person name="Pfrender M."/>
        </authorList>
    </citation>
    <scope>NUCLEOTIDE SEQUENCE [LARGE SCALE GENOMIC DNA]</scope>
    <source>
        <strain evidence="2 3">Xinb3</strain>
        <tissue evidence="2">Complete organism</tissue>
    </source>
</reference>
<dbReference type="AlphaFoldDB" id="A0A162QBP6"/>
<proteinExistence type="predicted"/>